<feature type="compositionally biased region" description="Pro residues" evidence="1">
    <location>
        <begin position="98"/>
        <end position="108"/>
    </location>
</feature>
<keyword evidence="3" id="KW-1185">Reference proteome</keyword>
<dbReference type="AlphaFoldDB" id="A0AA96GCF8"/>
<evidence type="ECO:0000256" key="1">
    <source>
        <dbReference type="SAM" id="MobiDB-lite"/>
    </source>
</evidence>
<evidence type="ECO:0000313" key="2">
    <source>
        <dbReference type="EMBL" id="WNM57595.1"/>
    </source>
</evidence>
<name>A0AA96GCF8_9BACT</name>
<dbReference type="EMBL" id="CP116967">
    <property type="protein sequence ID" value="WNM57595.1"/>
    <property type="molecule type" value="Genomic_DNA"/>
</dbReference>
<dbReference type="Proteomes" id="UP001302719">
    <property type="component" value="Chromosome"/>
</dbReference>
<protein>
    <submittedName>
        <fullName evidence="2">Uncharacterized protein</fullName>
    </submittedName>
</protein>
<accession>A0AA96GCF8</accession>
<dbReference type="RefSeq" id="WP_312642267.1">
    <property type="nucleotide sequence ID" value="NZ_CP116967.1"/>
</dbReference>
<organism evidence="2 3">
    <name type="scientific">Candidatus Nitrospira allomarina</name>
    <dbReference type="NCBI Taxonomy" id="3020900"/>
    <lineage>
        <taxon>Bacteria</taxon>
        <taxon>Pseudomonadati</taxon>
        <taxon>Nitrospirota</taxon>
        <taxon>Nitrospiria</taxon>
        <taxon>Nitrospirales</taxon>
        <taxon>Nitrospiraceae</taxon>
        <taxon>Nitrospira</taxon>
    </lineage>
</organism>
<feature type="region of interest" description="Disordered" evidence="1">
    <location>
        <begin position="95"/>
        <end position="119"/>
    </location>
</feature>
<reference evidence="2 3" key="1">
    <citation type="submission" date="2023-01" db="EMBL/GenBank/DDBJ databases">
        <title>Cultivation and genomic characterization of new, ubiquitous marine nitrite-oxidizing bacteria from the Nitrospirales.</title>
        <authorList>
            <person name="Mueller A.J."/>
            <person name="Daebeler A."/>
            <person name="Herbold C.W."/>
            <person name="Kirkegaard R.H."/>
            <person name="Daims H."/>
        </authorList>
    </citation>
    <scope>NUCLEOTIDE SEQUENCE [LARGE SCALE GENOMIC DNA]</scope>
    <source>
        <strain evidence="2 3">VA</strain>
    </source>
</reference>
<dbReference type="KEGG" id="nall:PP769_16735"/>
<evidence type="ECO:0000313" key="3">
    <source>
        <dbReference type="Proteomes" id="UP001302719"/>
    </source>
</evidence>
<gene>
    <name evidence="2" type="ORF">PP769_16735</name>
</gene>
<sequence>MYLRRLPHNGLFIIWLSLLLCIWTTADLVVDLVFEEQEVTANTHEAGEADPDGVAEHLLMPSERAGVVAQNTGTAPQPPDLQVFFVAVPVLGLTTPRGHPPPHPPPRNRPVSFSIPLRI</sequence>
<proteinExistence type="predicted"/>